<dbReference type="PANTHER" id="PTHR43320">
    <property type="entry name" value="SUGAR KINASE"/>
    <property type="match status" value="1"/>
</dbReference>
<evidence type="ECO:0000256" key="2">
    <source>
        <dbReference type="ARBA" id="ARBA00022679"/>
    </source>
</evidence>
<dbReference type="Gene3D" id="3.40.1190.20">
    <property type="match status" value="1"/>
</dbReference>
<sequence>MAKYHVYGLGAALVDTEIDVSDNDLQSFHIEKGLMTLVDEARQHELIENLEGHLVHSKRTSGGSACNSVVAASSFGASAYYSCKVANDENGDFYLNDLKNTGVDTDFDGEKVDGITGKCLVMITPDAERTMNTYLGVSETFSAIDLNEAALADSEYVYFEGYLVTSDTGRAAAIKARQLAEQNNVKTSISLSDPGMVQFFKPGLQEMIGDGVDLLFCNKDEALGFADTQNLDEAIAAIKKVAKTFAITLGAEGAVVFDGNELIDIQPYAVKAVDTNGAGDMFAGAFIYGITHGMSFAQAGDLASKAASQVVADYGPRLTVEAHQALLA</sequence>
<dbReference type="PROSITE" id="PS00584">
    <property type="entry name" value="PFKB_KINASES_2"/>
    <property type="match status" value="1"/>
</dbReference>
<dbReference type="SUPFAM" id="SSF53613">
    <property type="entry name" value="Ribokinase-like"/>
    <property type="match status" value="1"/>
</dbReference>
<reference evidence="5 6" key="1">
    <citation type="submission" date="2016-11" db="EMBL/GenBank/DDBJ databases">
        <title>Trade-off between light-utilization and light-protection in marine flavobacteria.</title>
        <authorList>
            <person name="Kumagai Y."/>
        </authorList>
    </citation>
    <scope>NUCLEOTIDE SEQUENCE [LARGE SCALE GENOMIC DNA]</scope>
    <source>
        <strain evidence="5 6">NBRC 107125</strain>
    </source>
</reference>
<dbReference type="AlphaFoldDB" id="A0A1X9NDZ2"/>
<evidence type="ECO:0000259" key="4">
    <source>
        <dbReference type="Pfam" id="PF00294"/>
    </source>
</evidence>
<dbReference type="Proteomes" id="UP000193450">
    <property type="component" value="Chromosome"/>
</dbReference>
<evidence type="ECO:0000313" key="5">
    <source>
        <dbReference type="EMBL" id="ARN73167.1"/>
    </source>
</evidence>
<dbReference type="RefSeq" id="WP_085757269.1">
    <property type="nucleotide sequence ID" value="NZ_CP019343.1"/>
</dbReference>
<dbReference type="STRING" id="716816.BST96_03030"/>
<accession>A0A1X9NDZ2</accession>
<name>A0A1X9NDZ2_9GAMM</name>
<comment type="similarity">
    <text evidence="1">Belongs to the carbohydrate kinase PfkB family.</text>
</comment>
<feature type="domain" description="Carbohydrate kinase PfkB" evidence="4">
    <location>
        <begin position="53"/>
        <end position="320"/>
    </location>
</feature>
<evidence type="ECO:0000256" key="1">
    <source>
        <dbReference type="ARBA" id="ARBA00010688"/>
    </source>
</evidence>
<organism evidence="5 6">
    <name type="scientific">Oceanicoccus sagamiensis</name>
    <dbReference type="NCBI Taxonomy" id="716816"/>
    <lineage>
        <taxon>Bacteria</taxon>
        <taxon>Pseudomonadati</taxon>
        <taxon>Pseudomonadota</taxon>
        <taxon>Gammaproteobacteria</taxon>
        <taxon>Cellvibrionales</taxon>
        <taxon>Spongiibacteraceae</taxon>
        <taxon>Oceanicoccus</taxon>
    </lineage>
</organism>
<dbReference type="PANTHER" id="PTHR43320:SF3">
    <property type="entry name" value="CARBOHYDRATE KINASE PFKB DOMAIN-CONTAINING PROTEIN"/>
    <property type="match status" value="1"/>
</dbReference>
<keyword evidence="6" id="KW-1185">Reference proteome</keyword>
<keyword evidence="3 5" id="KW-0418">Kinase</keyword>
<dbReference type="InterPro" id="IPR011611">
    <property type="entry name" value="PfkB_dom"/>
</dbReference>
<proteinExistence type="inferred from homology"/>
<dbReference type="KEGG" id="osg:BST96_03030"/>
<dbReference type="InterPro" id="IPR029056">
    <property type="entry name" value="Ribokinase-like"/>
</dbReference>
<dbReference type="GO" id="GO:0016301">
    <property type="term" value="F:kinase activity"/>
    <property type="evidence" value="ECO:0007669"/>
    <property type="project" value="UniProtKB-KW"/>
</dbReference>
<dbReference type="EMBL" id="CP019343">
    <property type="protein sequence ID" value="ARN73167.1"/>
    <property type="molecule type" value="Genomic_DNA"/>
</dbReference>
<gene>
    <name evidence="5" type="ORF">BST96_03030</name>
</gene>
<protein>
    <submittedName>
        <fullName evidence="5">Adenosine kinase</fullName>
    </submittedName>
</protein>
<evidence type="ECO:0000313" key="6">
    <source>
        <dbReference type="Proteomes" id="UP000193450"/>
    </source>
</evidence>
<dbReference type="InterPro" id="IPR052700">
    <property type="entry name" value="Carb_kinase_PfkB-like"/>
</dbReference>
<dbReference type="Gene3D" id="3.30.1110.10">
    <property type="match status" value="1"/>
</dbReference>
<dbReference type="CDD" id="cd01168">
    <property type="entry name" value="adenosine_kinase"/>
    <property type="match status" value="1"/>
</dbReference>
<dbReference type="OrthoDB" id="9813569at2"/>
<evidence type="ECO:0000256" key="3">
    <source>
        <dbReference type="ARBA" id="ARBA00022777"/>
    </source>
</evidence>
<dbReference type="InterPro" id="IPR002173">
    <property type="entry name" value="Carboh/pur_kinase_PfkB_CS"/>
</dbReference>
<keyword evidence="2" id="KW-0808">Transferase</keyword>
<dbReference type="Pfam" id="PF00294">
    <property type="entry name" value="PfkB"/>
    <property type="match status" value="1"/>
</dbReference>